<reference evidence="4 5" key="1">
    <citation type="journal article" date="2015" name="Genome Announc.">
        <title>Expanding the biotechnology potential of lactobacilli through comparative genomics of 213 strains and associated genera.</title>
        <authorList>
            <person name="Sun Z."/>
            <person name="Harris H.M."/>
            <person name="McCann A."/>
            <person name="Guo C."/>
            <person name="Argimon S."/>
            <person name="Zhang W."/>
            <person name="Yang X."/>
            <person name="Jeffery I.B."/>
            <person name="Cooney J.C."/>
            <person name="Kagawa T.F."/>
            <person name="Liu W."/>
            <person name="Song Y."/>
            <person name="Salvetti E."/>
            <person name="Wrobel A."/>
            <person name="Rasinkangas P."/>
            <person name="Parkhill J."/>
            <person name="Rea M.C."/>
            <person name="O'Sullivan O."/>
            <person name="Ritari J."/>
            <person name="Douillard F.P."/>
            <person name="Paul Ross R."/>
            <person name="Yang R."/>
            <person name="Briner A.E."/>
            <person name="Felis G.E."/>
            <person name="de Vos W.M."/>
            <person name="Barrangou R."/>
            <person name="Klaenhammer T.R."/>
            <person name="Caufield P.W."/>
            <person name="Cui Y."/>
            <person name="Zhang H."/>
            <person name="O'Toole P.W."/>
        </authorList>
    </citation>
    <scope>NUCLEOTIDE SEQUENCE [LARGE SCALE GENOMIC DNA]</scope>
    <source>
        <strain evidence="4 5">DSM 24716</strain>
    </source>
</reference>
<dbReference type="RefSeq" id="WP_057880458.1">
    <property type="nucleotide sequence ID" value="NZ_JQCF01000007.1"/>
</dbReference>
<dbReference type="PANTHER" id="PTHR41259:SF1">
    <property type="entry name" value="DOUBLE-STRAND BREAK REPAIR RAD50 ATPASE, PUTATIVE-RELATED"/>
    <property type="match status" value="1"/>
</dbReference>
<name>A0A0R2LCV4_9LACO</name>
<dbReference type="EMBL" id="JQCF01000007">
    <property type="protein sequence ID" value="KRN99743.1"/>
    <property type="molecule type" value="Genomic_DNA"/>
</dbReference>
<evidence type="ECO:0000259" key="3">
    <source>
        <dbReference type="Pfam" id="PF13514"/>
    </source>
</evidence>
<evidence type="ECO:0000256" key="2">
    <source>
        <dbReference type="SAM" id="Phobius"/>
    </source>
</evidence>
<proteinExistence type="predicted"/>
<keyword evidence="2" id="KW-0472">Membrane</keyword>
<keyword evidence="2" id="KW-0812">Transmembrane</keyword>
<protein>
    <recommendedName>
        <fullName evidence="3">YhaN AAA domain-containing protein</fullName>
    </recommendedName>
</protein>
<feature type="transmembrane region" description="Helical" evidence="2">
    <location>
        <begin position="381"/>
        <end position="414"/>
    </location>
</feature>
<keyword evidence="2" id="KW-1133">Transmembrane helix</keyword>
<dbReference type="STRING" id="993692.IV57_GL002349"/>
<accession>A0A0R2LCV4</accession>
<dbReference type="AlphaFoldDB" id="A0A0R2LCV4"/>
<sequence>MKLVKANVYGFGKWVDQRFNFEQDYQVIFGANEAGKTTLLNFIKSILFGFASARGENKYLQYKPRNSGKYGGELELKADDDSLWMIRRIEGKGDGEVTLFHDDQQVPTSFLSEIIGSFTKDDFENTHVFDDKAILSIYGLDENKLETEVMSIGAVGSKDWLATADNLNHQADDIYKQRGQKQPLVVNLKKHDELIEEKAEIENQQQAYQRVKTQLEKTQADFDDNEVLLKKVSETENDLRNLDKKWSRYEQLQQKNDPNKEADQISSDDWENVLKANQELSTLKETPLTNKASELNNVEKAVLNNYRTNQNQLNYIRNQKFELQNLQFHRDDMNSKLLKVDTQVDQLFKNHTQLSEQMRPLTTDEIDQITPQANKTNNLPLMVLGVAVVLAFVIGNPLRLLFGLVAIASAVWYWYQIRIKNNKMALSNFPFLEQKGYANLPQETILSLQGTVIALDNFRGTQNGLSDGIKSIEVDLNKWRKILIELNVLDESYKSDNYNEQIEKYFARLDQIKAKADLSEQNAIETQKITVGRKQRLDNLNDNIEQILQKYDAINMDSFIRMHTKQVENQQVITQINQDKDFLGNDLSELKKYASHEALTKEFVQATNKKSELADKNNELSRQMGSLKEQMQQVFDNAQYQHIVAELAQNKADILENYDEWISQKLASNWIRQMLNIATENRYPKMIEKATQYFSLLTNNNYVKIDFDKKDIFVTSAKKNRFDVHELSKATTIQLYLALRLAFVTEISDLIKLPILIDDAFVDFDISRTENVFKLIQEIAKSNQVIYVTANQPDNIPADHILKLGEENIA</sequence>
<feature type="coiled-coil region" evidence="1">
    <location>
        <begin position="191"/>
        <end position="245"/>
    </location>
</feature>
<keyword evidence="1" id="KW-0175">Coiled coil</keyword>
<comment type="caution">
    <text evidence="4">The sequence shown here is derived from an EMBL/GenBank/DDBJ whole genome shotgun (WGS) entry which is preliminary data.</text>
</comment>
<evidence type="ECO:0000313" key="4">
    <source>
        <dbReference type="EMBL" id="KRN99743.1"/>
    </source>
</evidence>
<dbReference type="InterPro" id="IPR027417">
    <property type="entry name" value="P-loop_NTPase"/>
</dbReference>
<gene>
    <name evidence="4" type="ORF">IV57_GL002349</name>
</gene>
<evidence type="ECO:0000256" key="1">
    <source>
        <dbReference type="SAM" id="Coils"/>
    </source>
</evidence>
<feature type="coiled-coil region" evidence="1">
    <location>
        <begin position="596"/>
        <end position="637"/>
    </location>
</feature>
<feature type="coiled-coil region" evidence="1">
    <location>
        <begin position="495"/>
        <end position="557"/>
    </location>
</feature>
<evidence type="ECO:0000313" key="5">
    <source>
        <dbReference type="Proteomes" id="UP000051006"/>
    </source>
</evidence>
<organism evidence="4 5">
    <name type="scientific">Companilactobacillus kimchiensis</name>
    <dbReference type="NCBI Taxonomy" id="993692"/>
    <lineage>
        <taxon>Bacteria</taxon>
        <taxon>Bacillati</taxon>
        <taxon>Bacillota</taxon>
        <taxon>Bacilli</taxon>
        <taxon>Lactobacillales</taxon>
        <taxon>Lactobacillaceae</taxon>
        <taxon>Companilactobacillus</taxon>
    </lineage>
</organism>
<dbReference type="InterPro" id="IPR038734">
    <property type="entry name" value="YhaN_AAA"/>
</dbReference>
<dbReference type="Gene3D" id="3.40.50.300">
    <property type="entry name" value="P-loop containing nucleotide triphosphate hydrolases"/>
    <property type="match status" value="2"/>
</dbReference>
<dbReference type="Proteomes" id="UP000051006">
    <property type="component" value="Unassembled WGS sequence"/>
</dbReference>
<keyword evidence="5" id="KW-1185">Reference proteome</keyword>
<dbReference type="Pfam" id="PF13514">
    <property type="entry name" value="AAA_27"/>
    <property type="match status" value="1"/>
</dbReference>
<dbReference type="PATRIC" id="fig|993692.3.peg.2393"/>
<dbReference type="SUPFAM" id="SSF52540">
    <property type="entry name" value="P-loop containing nucleoside triphosphate hydrolases"/>
    <property type="match status" value="1"/>
</dbReference>
<dbReference type="PANTHER" id="PTHR41259">
    <property type="entry name" value="DOUBLE-STRAND BREAK REPAIR RAD50 ATPASE, PUTATIVE-RELATED"/>
    <property type="match status" value="1"/>
</dbReference>
<feature type="domain" description="YhaN AAA" evidence="3">
    <location>
        <begin position="1"/>
        <end position="203"/>
    </location>
</feature>